<sequence>MPAGTGGGEDNDGPAGAGVPDMAQSERVPRVPLDEEDDRDAKSPEVEDRERDAKPREGKEEALRFMVVAVIHGGMGMMRAVGTRNYAAVFCFRSACRRTMAKVSNGPAMDDAVSGDVSTMAKIINTFQTSDEEEIQEKRSLAIKRNSEVLRCMAEDGDQMKNALNKLFQQTILASQSLTWPKRG</sequence>
<dbReference type="EMBL" id="RWGY01000013">
    <property type="protein sequence ID" value="TVU25426.1"/>
    <property type="molecule type" value="Genomic_DNA"/>
</dbReference>
<keyword evidence="3" id="KW-1185">Reference proteome</keyword>
<name>A0A5J9UPD3_9POAL</name>
<evidence type="ECO:0000256" key="1">
    <source>
        <dbReference type="SAM" id="MobiDB-lite"/>
    </source>
</evidence>
<comment type="caution">
    <text evidence="2">The sequence shown here is derived from an EMBL/GenBank/DDBJ whole genome shotgun (WGS) entry which is preliminary data.</text>
</comment>
<evidence type="ECO:0000313" key="2">
    <source>
        <dbReference type="EMBL" id="TVU25426.1"/>
    </source>
</evidence>
<evidence type="ECO:0000313" key="3">
    <source>
        <dbReference type="Proteomes" id="UP000324897"/>
    </source>
</evidence>
<reference evidence="2 3" key="1">
    <citation type="journal article" date="2019" name="Sci. Rep.">
        <title>A high-quality genome of Eragrostis curvula grass provides insights into Poaceae evolution and supports new strategies to enhance forage quality.</title>
        <authorList>
            <person name="Carballo J."/>
            <person name="Santos B.A.C.M."/>
            <person name="Zappacosta D."/>
            <person name="Garbus I."/>
            <person name="Selva J.P."/>
            <person name="Gallo C.A."/>
            <person name="Diaz A."/>
            <person name="Albertini E."/>
            <person name="Caccamo M."/>
            <person name="Echenique V."/>
        </authorList>
    </citation>
    <scope>NUCLEOTIDE SEQUENCE [LARGE SCALE GENOMIC DNA]</scope>
    <source>
        <strain evidence="3">cv. Victoria</strain>
        <tissue evidence="2">Leaf</tissue>
    </source>
</reference>
<gene>
    <name evidence="2" type="ORF">EJB05_27921</name>
</gene>
<protein>
    <submittedName>
        <fullName evidence="2">Uncharacterized protein</fullName>
    </submittedName>
</protein>
<dbReference type="AlphaFoldDB" id="A0A5J9UPD3"/>
<dbReference type="Proteomes" id="UP000324897">
    <property type="component" value="Chromosome 2"/>
</dbReference>
<accession>A0A5J9UPD3</accession>
<dbReference type="Gramene" id="TVU25426">
    <property type="protein sequence ID" value="TVU25426"/>
    <property type="gene ID" value="EJB05_27921"/>
</dbReference>
<feature type="non-terminal residue" evidence="2">
    <location>
        <position position="1"/>
    </location>
</feature>
<organism evidence="2 3">
    <name type="scientific">Eragrostis curvula</name>
    <name type="common">weeping love grass</name>
    <dbReference type="NCBI Taxonomy" id="38414"/>
    <lineage>
        <taxon>Eukaryota</taxon>
        <taxon>Viridiplantae</taxon>
        <taxon>Streptophyta</taxon>
        <taxon>Embryophyta</taxon>
        <taxon>Tracheophyta</taxon>
        <taxon>Spermatophyta</taxon>
        <taxon>Magnoliopsida</taxon>
        <taxon>Liliopsida</taxon>
        <taxon>Poales</taxon>
        <taxon>Poaceae</taxon>
        <taxon>PACMAD clade</taxon>
        <taxon>Chloridoideae</taxon>
        <taxon>Eragrostideae</taxon>
        <taxon>Eragrostidinae</taxon>
        <taxon>Eragrostis</taxon>
    </lineage>
</organism>
<feature type="region of interest" description="Disordered" evidence="1">
    <location>
        <begin position="1"/>
        <end position="57"/>
    </location>
</feature>
<proteinExistence type="predicted"/>
<feature type="compositionally biased region" description="Basic and acidic residues" evidence="1">
    <location>
        <begin position="27"/>
        <end position="57"/>
    </location>
</feature>